<evidence type="ECO:0000256" key="1">
    <source>
        <dbReference type="ARBA" id="ARBA00009129"/>
    </source>
</evidence>
<proteinExistence type="inferred from homology"/>
<accession>A0AAV3TZ56</accession>
<dbReference type="InterPro" id="IPR026042">
    <property type="entry name" value="YjbJ"/>
</dbReference>
<dbReference type="SUPFAM" id="SSF69047">
    <property type="entry name" value="Hypothetical protein YjbJ"/>
    <property type="match status" value="1"/>
</dbReference>
<keyword evidence="5" id="KW-1185">Reference proteome</keyword>
<dbReference type="PANTHER" id="PTHR34977:SF1">
    <property type="entry name" value="UPF0337 PROTEIN YJBJ"/>
    <property type="match status" value="1"/>
</dbReference>
<dbReference type="PIRSF" id="PIRSF039008">
    <property type="entry name" value="YjbJ"/>
    <property type="match status" value="1"/>
</dbReference>
<dbReference type="EMBL" id="BAABLX010000007">
    <property type="protein sequence ID" value="GAA4934324.1"/>
    <property type="molecule type" value="Genomic_DNA"/>
</dbReference>
<dbReference type="InterPro" id="IPR050423">
    <property type="entry name" value="UPF0337_stress_rsp"/>
</dbReference>
<dbReference type="InterPro" id="IPR008462">
    <property type="entry name" value="CsbD"/>
</dbReference>
<protein>
    <submittedName>
        <fullName evidence="4">CsbD family protein</fullName>
    </submittedName>
</protein>
<reference evidence="5" key="1">
    <citation type="journal article" date="2019" name="Int. J. Syst. Evol. Microbiol.">
        <title>The Global Catalogue of Microorganisms (GCM) 10K type strain sequencing project: providing services to taxonomists for standard genome sequencing and annotation.</title>
        <authorList>
            <consortium name="The Broad Institute Genomics Platform"/>
            <consortium name="The Broad Institute Genome Sequencing Center for Infectious Disease"/>
            <person name="Wu L."/>
            <person name="Ma J."/>
        </authorList>
    </citation>
    <scope>NUCLEOTIDE SEQUENCE [LARGE SCALE GENOMIC DNA]</scope>
    <source>
        <strain evidence="5">JCM 19134</strain>
    </source>
</reference>
<organism evidence="4 5">
    <name type="scientific">Halioxenophilus aromaticivorans</name>
    <dbReference type="NCBI Taxonomy" id="1306992"/>
    <lineage>
        <taxon>Bacteria</taxon>
        <taxon>Pseudomonadati</taxon>
        <taxon>Pseudomonadota</taxon>
        <taxon>Gammaproteobacteria</taxon>
        <taxon>Alteromonadales</taxon>
        <taxon>Alteromonadaceae</taxon>
        <taxon>Halioxenophilus</taxon>
    </lineage>
</organism>
<evidence type="ECO:0000313" key="5">
    <source>
        <dbReference type="Proteomes" id="UP001409585"/>
    </source>
</evidence>
<gene>
    <name evidence="4" type="ORF">GCM10025791_08960</name>
</gene>
<evidence type="ECO:0000259" key="3">
    <source>
        <dbReference type="Pfam" id="PF05532"/>
    </source>
</evidence>
<dbReference type="Pfam" id="PF05532">
    <property type="entry name" value="CsbD"/>
    <property type="match status" value="1"/>
</dbReference>
<comment type="similarity">
    <text evidence="1">Belongs to the UPF0337 (CsbD) family.</text>
</comment>
<dbReference type="InterPro" id="IPR036629">
    <property type="entry name" value="YjbJ_sf"/>
</dbReference>
<feature type="domain" description="CsbD-like" evidence="3">
    <location>
        <begin position="4"/>
        <end position="56"/>
    </location>
</feature>
<name>A0AAV3TZ56_9ALTE</name>
<dbReference type="AlphaFoldDB" id="A0AAV3TZ56"/>
<dbReference type="RefSeq" id="WP_345417700.1">
    <property type="nucleotide sequence ID" value="NZ_AP031496.1"/>
</dbReference>
<evidence type="ECO:0000256" key="2">
    <source>
        <dbReference type="SAM" id="MobiDB-lite"/>
    </source>
</evidence>
<dbReference type="PANTHER" id="PTHR34977">
    <property type="entry name" value="UPF0337 PROTEIN YJBJ"/>
    <property type="match status" value="1"/>
</dbReference>
<dbReference type="Proteomes" id="UP001409585">
    <property type="component" value="Unassembled WGS sequence"/>
</dbReference>
<dbReference type="Gene3D" id="1.10.1470.10">
    <property type="entry name" value="YjbJ"/>
    <property type="match status" value="1"/>
</dbReference>
<feature type="region of interest" description="Disordered" evidence="2">
    <location>
        <begin position="34"/>
        <end position="65"/>
    </location>
</feature>
<sequence length="65" mass="7740">MNSDIAEGKWKQLKGEVRKQWGKLTDDELDEIAGNREKFEGKMQERYGKSKDEAKEEWDRLTNKH</sequence>
<evidence type="ECO:0000313" key="4">
    <source>
        <dbReference type="EMBL" id="GAA4934324.1"/>
    </source>
</evidence>
<comment type="caution">
    <text evidence="4">The sequence shown here is derived from an EMBL/GenBank/DDBJ whole genome shotgun (WGS) entry which is preliminary data.</text>
</comment>